<proteinExistence type="predicted"/>
<keyword evidence="1" id="KW-0812">Transmembrane</keyword>
<dbReference type="GeneID" id="43651511"/>
<keyword evidence="1" id="KW-1133">Transmembrane helix</keyword>
<dbReference type="Proteomes" id="UP000326268">
    <property type="component" value="Unassembled WGS sequence"/>
</dbReference>
<protein>
    <submittedName>
        <fullName evidence="2">Uncharacterized protein</fullName>
    </submittedName>
</protein>
<evidence type="ECO:0000313" key="2">
    <source>
        <dbReference type="EMBL" id="KAE8364192.1"/>
    </source>
</evidence>
<feature type="transmembrane region" description="Helical" evidence="1">
    <location>
        <begin position="9"/>
        <end position="25"/>
    </location>
</feature>
<evidence type="ECO:0000256" key="1">
    <source>
        <dbReference type="SAM" id="Phobius"/>
    </source>
</evidence>
<reference evidence="2 3" key="1">
    <citation type="submission" date="2019-04" db="EMBL/GenBank/DDBJ databases">
        <title>Friends and foes A comparative genomics studyof 23 Aspergillus species from section Flavi.</title>
        <authorList>
            <consortium name="DOE Joint Genome Institute"/>
            <person name="Kjaerbolling I."/>
            <person name="Vesth T."/>
            <person name="Frisvad J.C."/>
            <person name="Nybo J.L."/>
            <person name="Theobald S."/>
            <person name="Kildgaard S."/>
            <person name="Isbrandt T."/>
            <person name="Kuo A."/>
            <person name="Sato A."/>
            <person name="Lyhne E.K."/>
            <person name="Kogle M.E."/>
            <person name="Wiebenga A."/>
            <person name="Kun R.S."/>
            <person name="Lubbers R.J."/>
            <person name="Makela M.R."/>
            <person name="Barry K."/>
            <person name="Chovatia M."/>
            <person name="Clum A."/>
            <person name="Daum C."/>
            <person name="Haridas S."/>
            <person name="He G."/>
            <person name="LaButti K."/>
            <person name="Lipzen A."/>
            <person name="Mondo S."/>
            <person name="Riley R."/>
            <person name="Salamov A."/>
            <person name="Simmons B.A."/>
            <person name="Magnuson J.K."/>
            <person name="Henrissat B."/>
            <person name="Mortensen U.H."/>
            <person name="Larsen T.O."/>
            <person name="Devries R.P."/>
            <person name="Grigoriev I.V."/>
            <person name="Machida M."/>
            <person name="Baker S.E."/>
            <person name="Andersen M.R."/>
        </authorList>
    </citation>
    <scope>NUCLEOTIDE SEQUENCE [LARGE SCALE GENOMIC DNA]</scope>
    <source>
        <strain evidence="2 3">CBS 763.97</strain>
    </source>
</reference>
<gene>
    <name evidence="2" type="ORF">BDV27DRAFT_128861</name>
</gene>
<name>A0A5N7A2Z1_9EURO</name>
<keyword evidence="1" id="KW-0472">Membrane</keyword>
<accession>A0A5N7A2Z1</accession>
<keyword evidence="3" id="KW-1185">Reference proteome</keyword>
<organism evidence="2 3">
    <name type="scientific">Aspergillus caelatus</name>
    <dbReference type="NCBI Taxonomy" id="61420"/>
    <lineage>
        <taxon>Eukaryota</taxon>
        <taxon>Fungi</taxon>
        <taxon>Dikarya</taxon>
        <taxon>Ascomycota</taxon>
        <taxon>Pezizomycotina</taxon>
        <taxon>Eurotiomycetes</taxon>
        <taxon>Eurotiomycetidae</taxon>
        <taxon>Eurotiales</taxon>
        <taxon>Aspergillaceae</taxon>
        <taxon>Aspergillus</taxon>
        <taxon>Aspergillus subgen. Circumdati</taxon>
    </lineage>
</organism>
<dbReference type="RefSeq" id="XP_031927273.1">
    <property type="nucleotide sequence ID" value="XM_032067065.1"/>
</dbReference>
<evidence type="ECO:0000313" key="3">
    <source>
        <dbReference type="Proteomes" id="UP000326268"/>
    </source>
</evidence>
<sequence>MEVTCIRRIFFFLSFCFLFVAPYAGRNAGCYSWLAFDGSLISHTFSSLLSIFQRLYLQILVGTL</sequence>
<dbReference type="EMBL" id="ML737657">
    <property type="protein sequence ID" value="KAE8364192.1"/>
    <property type="molecule type" value="Genomic_DNA"/>
</dbReference>
<dbReference type="AlphaFoldDB" id="A0A5N7A2Z1"/>